<keyword evidence="2 4" id="KW-0560">Oxidoreductase</keyword>
<dbReference type="EMBL" id="JBHRYA010000001">
    <property type="protein sequence ID" value="MFC3714806.1"/>
    <property type="molecule type" value="Genomic_DNA"/>
</dbReference>
<dbReference type="InterPro" id="IPR036291">
    <property type="entry name" value="NAD(P)-bd_dom_sf"/>
</dbReference>
<protein>
    <submittedName>
        <fullName evidence="4">SDR family NAD(P)-dependent oxidoreductase</fullName>
        <ecNumber evidence="4">1.1.1.-</ecNumber>
    </submittedName>
</protein>
<sequence length="247" mass="26061">MKAVLITGAAGGIGSALVRVFSDAGYGVIATDLAARPADLPCEHYFACDLRRTVEDESFASEVFSGMRKVLDGRPLAALINNAAIQLLGPADTLSREDWRATLDVNLLAPFLWAQAFLPELEAARGVVLNMSSIHARLTKPSFIAYATSKAALTGMTRAMAVELGARVRINAIEPAAIDTPMLRAGFAGNPSGFDLLKNFHPSRSIGSAEGLARLAVSIVRSEDIFTNGSIIPLDGGIGNQLHDPGC</sequence>
<comment type="caution">
    <text evidence="4">The sequence shown here is derived from an EMBL/GenBank/DDBJ whole genome shotgun (WGS) entry which is preliminary data.</text>
</comment>
<dbReference type="Gene3D" id="3.40.50.720">
    <property type="entry name" value="NAD(P)-binding Rossmann-like Domain"/>
    <property type="match status" value="1"/>
</dbReference>
<dbReference type="PRINTS" id="PR00080">
    <property type="entry name" value="SDRFAMILY"/>
</dbReference>
<keyword evidence="5" id="KW-1185">Reference proteome</keyword>
<evidence type="ECO:0000313" key="4">
    <source>
        <dbReference type="EMBL" id="MFC3714806.1"/>
    </source>
</evidence>
<dbReference type="InterPro" id="IPR002347">
    <property type="entry name" value="SDR_fam"/>
</dbReference>
<proteinExistence type="inferred from homology"/>
<dbReference type="CDD" id="cd05233">
    <property type="entry name" value="SDR_c"/>
    <property type="match status" value="1"/>
</dbReference>
<dbReference type="PRINTS" id="PR00081">
    <property type="entry name" value="GDHRDH"/>
</dbReference>
<evidence type="ECO:0000256" key="2">
    <source>
        <dbReference type="ARBA" id="ARBA00023002"/>
    </source>
</evidence>
<dbReference type="Pfam" id="PF00106">
    <property type="entry name" value="adh_short"/>
    <property type="match status" value="1"/>
</dbReference>
<dbReference type="SUPFAM" id="SSF51735">
    <property type="entry name" value="NAD(P)-binding Rossmann-fold domains"/>
    <property type="match status" value="1"/>
</dbReference>
<dbReference type="PANTHER" id="PTHR43477:SF1">
    <property type="entry name" value="DIHYDROANTICAPSIN 7-DEHYDROGENASE"/>
    <property type="match status" value="1"/>
</dbReference>
<dbReference type="InterPro" id="IPR051122">
    <property type="entry name" value="SDR_DHRS6-like"/>
</dbReference>
<dbReference type="PANTHER" id="PTHR43477">
    <property type="entry name" value="DIHYDROANTICAPSIN 7-DEHYDROGENASE"/>
    <property type="match status" value="1"/>
</dbReference>
<organism evidence="4 5">
    <name type="scientific">Luteimonas soli</name>
    <dbReference type="NCBI Taxonomy" id="1648966"/>
    <lineage>
        <taxon>Bacteria</taxon>
        <taxon>Pseudomonadati</taxon>
        <taxon>Pseudomonadota</taxon>
        <taxon>Gammaproteobacteria</taxon>
        <taxon>Lysobacterales</taxon>
        <taxon>Lysobacteraceae</taxon>
        <taxon>Luteimonas</taxon>
    </lineage>
</organism>
<evidence type="ECO:0000256" key="3">
    <source>
        <dbReference type="RuleBase" id="RU000363"/>
    </source>
</evidence>
<evidence type="ECO:0000313" key="5">
    <source>
        <dbReference type="Proteomes" id="UP001595705"/>
    </source>
</evidence>
<evidence type="ECO:0000256" key="1">
    <source>
        <dbReference type="ARBA" id="ARBA00006484"/>
    </source>
</evidence>
<accession>A0ABV7XG81</accession>
<dbReference type="Proteomes" id="UP001595705">
    <property type="component" value="Unassembled WGS sequence"/>
</dbReference>
<comment type="similarity">
    <text evidence="1 3">Belongs to the short-chain dehydrogenases/reductases (SDR) family.</text>
</comment>
<name>A0ABV7XG81_9GAMM</name>
<dbReference type="RefSeq" id="WP_386741761.1">
    <property type="nucleotide sequence ID" value="NZ_JBHRYA010000001.1"/>
</dbReference>
<reference evidence="5" key="1">
    <citation type="journal article" date="2019" name="Int. J. Syst. Evol. Microbiol.">
        <title>The Global Catalogue of Microorganisms (GCM) 10K type strain sequencing project: providing services to taxonomists for standard genome sequencing and annotation.</title>
        <authorList>
            <consortium name="The Broad Institute Genomics Platform"/>
            <consortium name="The Broad Institute Genome Sequencing Center for Infectious Disease"/>
            <person name="Wu L."/>
            <person name="Ma J."/>
        </authorList>
    </citation>
    <scope>NUCLEOTIDE SEQUENCE [LARGE SCALE GENOMIC DNA]</scope>
    <source>
        <strain evidence="5">KCTC 42441</strain>
    </source>
</reference>
<dbReference type="GO" id="GO:0016491">
    <property type="term" value="F:oxidoreductase activity"/>
    <property type="evidence" value="ECO:0007669"/>
    <property type="project" value="UniProtKB-KW"/>
</dbReference>
<dbReference type="EC" id="1.1.1.-" evidence="4"/>
<gene>
    <name evidence="4" type="ORF">ACFONC_01365</name>
</gene>
<dbReference type="InterPro" id="IPR020904">
    <property type="entry name" value="Sc_DH/Rdtase_CS"/>
</dbReference>
<dbReference type="PROSITE" id="PS00061">
    <property type="entry name" value="ADH_SHORT"/>
    <property type="match status" value="1"/>
</dbReference>